<dbReference type="Gene3D" id="3.50.50.60">
    <property type="entry name" value="FAD/NAD(P)-binding domain"/>
    <property type="match status" value="2"/>
</dbReference>
<dbReference type="InterPro" id="IPR050982">
    <property type="entry name" value="Auxin_biosynth/cation_transpt"/>
</dbReference>
<dbReference type="InterPro" id="IPR036188">
    <property type="entry name" value="FAD/NAD-bd_sf"/>
</dbReference>
<evidence type="ECO:0000313" key="3">
    <source>
        <dbReference type="Proteomes" id="UP001500467"/>
    </source>
</evidence>
<comment type="caution">
    <text evidence="2">The sequence shown here is derived from an EMBL/GenBank/DDBJ whole genome shotgun (WGS) entry which is preliminary data.</text>
</comment>
<keyword evidence="1" id="KW-0560">Oxidoreductase</keyword>
<accession>A0ABP4G5E3</accession>
<reference evidence="3" key="1">
    <citation type="journal article" date="2019" name="Int. J. Syst. Evol. Microbiol.">
        <title>The Global Catalogue of Microorganisms (GCM) 10K type strain sequencing project: providing services to taxonomists for standard genome sequencing and annotation.</title>
        <authorList>
            <consortium name="The Broad Institute Genomics Platform"/>
            <consortium name="The Broad Institute Genome Sequencing Center for Infectious Disease"/>
            <person name="Wu L."/>
            <person name="Ma J."/>
        </authorList>
    </citation>
    <scope>NUCLEOTIDE SEQUENCE [LARGE SCALE GENOMIC DNA]</scope>
    <source>
        <strain evidence="3">JCM 13022</strain>
    </source>
</reference>
<dbReference type="SUPFAM" id="SSF51905">
    <property type="entry name" value="FAD/NAD(P)-binding domain"/>
    <property type="match status" value="2"/>
</dbReference>
<name>A0ABP4G5E3_9PSEU</name>
<dbReference type="Pfam" id="PF13738">
    <property type="entry name" value="Pyr_redox_3"/>
    <property type="match status" value="1"/>
</dbReference>
<dbReference type="InterPro" id="IPR032710">
    <property type="entry name" value="NTF2-like_dom_sf"/>
</dbReference>
<gene>
    <name evidence="2" type="ORF">GCM10009675_37650</name>
</gene>
<keyword evidence="3" id="KW-1185">Reference proteome</keyword>
<dbReference type="EMBL" id="BAAALM010000015">
    <property type="protein sequence ID" value="GAA1212761.1"/>
    <property type="molecule type" value="Genomic_DNA"/>
</dbReference>
<dbReference type="PANTHER" id="PTHR43539">
    <property type="entry name" value="FLAVIN-BINDING MONOOXYGENASE-LIKE PROTEIN (AFU_ORTHOLOGUE AFUA_4G09220)"/>
    <property type="match status" value="1"/>
</dbReference>
<evidence type="ECO:0000313" key="2">
    <source>
        <dbReference type="EMBL" id="GAA1212761.1"/>
    </source>
</evidence>
<protein>
    <submittedName>
        <fullName evidence="2">NAD(P)/FAD-dependent oxidoreductase</fullName>
    </submittedName>
</protein>
<sequence>MTQTLGSPQTDSLPSPQRKAENWLTGFADALAARDIPRAASMFAATSYWRDLIAFTWNITTTENPDGVTRRLEATLGEADPAHFALEEPPEEADGVITAWFTFETAVGRGRGLVRLVAEDHETKAWTLLTTMYELKGHEEPRGTHRPMGAEHGINPQRQTWAEKRAQEEAELGTTVQPYVLVIGGGQGGIALGARLRQLDVPALVIDNHPRPGDQWRGRYKSLCLHDPVWYDHLPYLKFPDNWPVFAPKDKIADWLESYVKIMEVPYWGSTKATSATFDPTTKEWTVEIDRDGERMTLHPKQVVLATGMSGKPNVPQLPGQDVFRGEQHHSSQHPGPDAYTGKRVVVIGSNNSAFDICGALWEHGADVTMVQRSSTHIVKSESLMEIGMGDLYSERALASGVTTEKADMIFASLPYRIMHRFQIPLYEQMKERDSEFYAKLERAGFWLDFGEDESGLFLKYLRRGSGYYIDVGAADLVADGQVKLAHGQVERLTEDSVVLADGTELPADLVVYATGYGSMNGWAADLMGQEVADKVGKVWGLGSDTAKDPGPWEGEERNMWKPTQQEALWFHGGNLHQSRHYSLYLALQLKARHVGIPTPVREPAEVHHLS</sequence>
<dbReference type="SUPFAM" id="SSF54427">
    <property type="entry name" value="NTF2-like"/>
    <property type="match status" value="1"/>
</dbReference>
<dbReference type="RefSeq" id="WP_253857573.1">
    <property type="nucleotide sequence ID" value="NZ_BAAALM010000015.1"/>
</dbReference>
<proteinExistence type="predicted"/>
<dbReference type="Proteomes" id="UP001500467">
    <property type="component" value="Unassembled WGS sequence"/>
</dbReference>
<dbReference type="PRINTS" id="PR00411">
    <property type="entry name" value="PNDRDTASEI"/>
</dbReference>
<organism evidence="2 3">
    <name type="scientific">Prauserella alba</name>
    <dbReference type="NCBI Taxonomy" id="176898"/>
    <lineage>
        <taxon>Bacteria</taxon>
        <taxon>Bacillati</taxon>
        <taxon>Actinomycetota</taxon>
        <taxon>Actinomycetes</taxon>
        <taxon>Pseudonocardiales</taxon>
        <taxon>Pseudonocardiaceae</taxon>
        <taxon>Prauserella</taxon>
    </lineage>
</organism>
<dbReference type="PANTHER" id="PTHR43539:SF68">
    <property type="entry name" value="FLAVIN-BINDING MONOOXYGENASE-LIKE PROTEIN (AFU_ORTHOLOGUE AFUA_4G09220)"/>
    <property type="match status" value="1"/>
</dbReference>
<evidence type="ECO:0000256" key="1">
    <source>
        <dbReference type="ARBA" id="ARBA00023002"/>
    </source>
</evidence>